<keyword evidence="1" id="KW-1133">Transmembrane helix</keyword>
<name>A0A975BQ97_9BACT</name>
<dbReference type="KEGG" id="dmm:dnm_057050"/>
<gene>
    <name evidence="2" type="ORF">dnm_057050</name>
</gene>
<keyword evidence="1" id="KW-0812">Transmembrane</keyword>
<feature type="transmembrane region" description="Helical" evidence="1">
    <location>
        <begin position="40"/>
        <end position="59"/>
    </location>
</feature>
<dbReference type="Proteomes" id="UP000663722">
    <property type="component" value="Chromosome"/>
</dbReference>
<evidence type="ECO:0000313" key="3">
    <source>
        <dbReference type="Proteomes" id="UP000663722"/>
    </source>
</evidence>
<proteinExistence type="predicted"/>
<evidence type="ECO:0000313" key="2">
    <source>
        <dbReference type="EMBL" id="QTA89648.1"/>
    </source>
</evidence>
<reference evidence="2" key="1">
    <citation type="journal article" date="2021" name="Microb. Physiol.">
        <title>Proteogenomic Insights into the Physiology of Marine, Sulfate-Reducing, Filamentous Desulfonema limicola and Desulfonema magnum.</title>
        <authorList>
            <person name="Schnaars V."/>
            <person name="Wohlbrand L."/>
            <person name="Scheve S."/>
            <person name="Hinrichs C."/>
            <person name="Reinhardt R."/>
            <person name="Rabus R."/>
        </authorList>
    </citation>
    <scope>NUCLEOTIDE SEQUENCE</scope>
    <source>
        <strain evidence="2">4be13</strain>
    </source>
</reference>
<dbReference type="AlphaFoldDB" id="A0A975BQ97"/>
<accession>A0A975BQ97</accession>
<keyword evidence="1" id="KW-0472">Membrane</keyword>
<protein>
    <submittedName>
        <fullName evidence="2">Uncharacterized protein</fullName>
    </submittedName>
</protein>
<evidence type="ECO:0000256" key="1">
    <source>
        <dbReference type="SAM" id="Phobius"/>
    </source>
</evidence>
<dbReference type="EMBL" id="CP061800">
    <property type="protein sequence ID" value="QTA89648.1"/>
    <property type="molecule type" value="Genomic_DNA"/>
</dbReference>
<organism evidence="2 3">
    <name type="scientific">Desulfonema magnum</name>
    <dbReference type="NCBI Taxonomy" id="45655"/>
    <lineage>
        <taxon>Bacteria</taxon>
        <taxon>Pseudomonadati</taxon>
        <taxon>Thermodesulfobacteriota</taxon>
        <taxon>Desulfobacteria</taxon>
        <taxon>Desulfobacterales</taxon>
        <taxon>Desulfococcaceae</taxon>
        <taxon>Desulfonema</taxon>
    </lineage>
</organism>
<keyword evidence="3" id="KW-1185">Reference proteome</keyword>
<sequence length="65" mass="7676">MSGNLPNFIDMRIFPGFFGTDTCQRRGSCEKIKQKMLDKFILFLIFILFTDCQKAVFYISRSAYY</sequence>